<dbReference type="PANTHER" id="PTHR46494">
    <property type="entry name" value="CORA FAMILY METAL ION TRANSPORTER (EUROFUNG)"/>
    <property type="match status" value="1"/>
</dbReference>
<keyword evidence="8" id="KW-0406">Ion transport</keyword>
<dbReference type="SUPFAM" id="SSF143865">
    <property type="entry name" value="CorA soluble domain-like"/>
    <property type="match status" value="1"/>
</dbReference>
<keyword evidence="6 8" id="KW-1133">Transmembrane helix</keyword>
<evidence type="ECO:0000256" key="6">
    <source>
        <dbReference type="ARBA" id="ARBA00022989"/>
    </source>
</evidence>
<evidence type="ECO:0000313" key="10">
    <source>
        <dbReference type="Proteomes" id="UP001375370"/>
    </source>
</evidence>
<dbReference type="EMBL" id="CP146612">
    <property type="protein sequence ID" value="WWX24998.1"/>
    <property type="molecule type" value="Genomic_DNA"/>
</dbReference>
<evidence type="ECO:0000256" key="5">
    <source>
        <dbReference type="ARBA" id="ARBA00022692"/>
    </source>
</evidence>
<dbReference type="Proteomes" id="UP001375370">
    <property type="component" value="Chromosome"/>
</dbReference>
<dbReference type="PANTHER" id="PTHR46494:SF1">
    <property type="entry name" value="CORA FAMILY METAL ION TRANSPORTER (EUROFUNG)"/>
    <property type="match status" value="1"/>
</dbReference>
<proteinExistence type="inferred from homology"/>
<name>A0ABZ2J291_9CHLR</name>
<dbReference type="InterPro" id="IPR045861">
    <property type="entry name" value="CorA_cytoplasmic_dom"/>
</dbReference>
<dbReference type="RefSeq" id="WP_338737131.1">
    <property type="nucleotide sequence ID" value="NZ_CP146612.1"/>
</dbReference>
<evidence type="ECO:0000256" key="7">
    <source>
        <dbReference type="ARBA" id="ARBA00023136"/>
    </source>
</evidence>
<evidence type="ECO:0000256" key="8">
    <source>
        <dbReference type="RuleBase" id="RU362010"/>
    </source>
</evidence>
<keyword evidence="4 8" id="KW-1003">Cell membrane</keyword>
<evidence type="ECO:0000313" key="9">
    <source>
        <dbReference type="EMBL" id="WWX24998.1"/>
    </source>
</evidence>
<accession>A0ABZ2J291</accession>
<keyword evidence="5 8" id="KW-0812">Transmembrane</keyword>
<dbReference type="CDD" id="cd12828">
    <property type="entry name" value="TmCorA-like_1"/>
    <property type="match status" value="1"/>
</dbReference>
<dbReference type="SUPFAM" id="SSF144083">
    <property type="entry name" value="Magnesium transport protein CorA, transmembrane region"/>
    <property type="match status" value="1"/>
</dbReference>
<sequence length="353" mass="40580">MNQEVFSQSHKAGMPPGTVIHVGRRRTEKTRLNLIDYSTAEFQEKPLDDINETFALREGTITWINVDGLQDPAIIQRIGQRFGLHPLIQEDIVNTQQRPKLEDHEEYLFIVLKMLYRDEIEGETVAEQVSLILGRNYVISFQEGAGDAFGLVRERLRKNKGMLRRQTADSLAYALIDAIVDNYFVVLEDFGEITENLEENLLESPAEGTLSIIKNLKRELLFMRRGIWPLREVISGLRNSDSSLIHDATRIYFQDVYDHTVQAMDSIENAREMLSDLLDIYLSSVSNRMNAVMKVLTIIATIFIPLTFIAGVYGMNFENMPELGWEYGYFLILGFMSAVAIALLIFFRRKKWL</sequence>
<dbReference type="Gene3D" id="3.30.460.20">
    <property type="entry name" value="CorA soluble domain-like"/>
    <property type="match status" value="1"/>
</dbReference>
<dbReference type="InterPro" id="IPR004488">
    <property type="entry name" value="Mg/Co-transport_prot_CorA"/>
</dbReference>
<dbReference type="InterPro" id="IPR002523">
    <property type="entry name" value="MgTranspt_CorA/ZnTranspt_ZntB"/>
</dbReference>
<dbReference type="InterPro" id="IPR045863">
    <property type="entry name" value="CorA_TM1_TM2"/>
</dbReference>
<evidence type="ECO:0000256" key="4">
    <source>
        <dbReference type="ARBA" id="ARBA00022475"/>
    </source>
</evidence>
<dbReference type="Pfam" id="PF01544">
    <property type="entry name" value="CorA"/>
    <property type="match status" value="1"/>
</dbReference>
<feature type="transmembrane region" description="Helical" evidence="8">
    <location>
        <begin position="327"/>
        <end position="347"/>
    </location>
</feature>
<dbReference type="Gene3D" id="1.20.58.340">
    <property type="entry name" value="Magnesium transport protein CorA, transmembrane region"/>
    <property type="match status" value="2"/>
</dbReference>
<keyword evidence="8" id="KW-0460">Magnesium</keyword>
<organism evidence="9 10">
    <name type="scientific">Candidatus Dehalogenimonas loeffleri</name>
    <dbReference type="NCBI Taxonomy" id="3127115"/>
    <lineage>
        <taxon>Bacteria</taxon>
        <taxon>Bacillati</taxon>
        <taxon>Chloroflexota</taxon>
        <taxon>Dehalococcoidia</taxon>
        <taxon>Dehalococcoidales</taxon>
        <taxon>Dehalococcoidaceae</taxon>
        <taxon>Dehalogenimonas</taxon>
    </lineage>
</organism>
<comment type="function">
    <text evidence="8">Mediates influx of magnesium ions.</text>
</comment>
<keyword evidence="3 8" id="KW-0813">Transport</keyword>
<dbReference type="NCBIfam" id="TIGR00383">
    <property type="entry name" value="corA"/>
    <property type="match status" value="1"/>
</dbReference>
<keyword evidence="7 8" id="KW-0472">Membrane</keyword>
<evidence type="ECO:0000256" key="2">
    <source>
        <dbReference type="ARBA" id="ARBA00009765"/>
    </source>
</evidence>
<keyword evidence="10" id="KW-1185">Reference proteome</keyword>
<comment type="similarity">
    <text evidence="2 8">Belongs to the CorA metal ion transporter (MIT) (TC 1.A.35) family.</text>
</comment>
<reference evidence="9 10" key="1">
    <citation type="submission" date="2024-03" db="EMBL/GenBank/DDBJ databases">
        <title>A Dehalogenimonas Isolated from Estuarine Sediments Dihaloeliminates Chlorinated Alkanes.</title>
        <authorList>
            <person name="Yang Y."/>
            <person name="Wang H."/>
        </authorList>
    </citation>
    <scope>NUCLEOTIDE SEQUENCE [LARGE SCALE GENOMIC DNA]</scope>
    <source>
        <strain evidence="9 10">W</strain>
    </source>
</reference>
<evidence type="ECO:0000256" key="3">
    <source>
        <dbReference type="ARBA" id="ARBA00022448"/>
    </source>
</evidence>
<feature type="transmembrane region" description="Helical" evidence="8">
    <location>
        <begin position="295"/>
        <end position="315"/>
    </location>
</feature>
<protein>
    <recommendedName>
        <fullName evidence="8">Magnesium transport protein CorA</fullName>
    </recommendedName>
</protein>
<comment type="subcellular location">
    <subcellularLocation>
        <location evidence="1">Cell membrane</location>
        <topology evidence="1">Multi-pass membrane protein</topology>
    </subcellularLocation>
    <subcellularLocation>
        <location evidence="8">Membrane</location>
        <topology evidence="8">Multi-pass membrane protein</topology>
    </subcellularLocation>
</comment>
<evidence type="ECO:0000256" key="1">
    <source>
        <dbReference type="ARBA" id="ARBA00004651"/>
    </source>
</evidence>
<gene>
    <name evidence="8 9" type="primary">corA</name>
    <name evidence="9" type="ORF">V8247_06980</name>
</gene>